<evidence type="ECO:0000313" key="5">
    <source>
        <dbReference type="EMBL" id="MDQ6599860.1"/>
    </source>
</evidence>
<reference evidence="5" key="1">
    <citation type="submission" date="2023-08" db="EMBL/GenBank/DDBJ databases">
        <title>Nitrogen cycling bacteria in agricultural field soils.</title>
        <authorList>
            <person name="Jang J."/>
        </authorList>
    </citation>
    <scope>NUCLEOTIDE SEQUENCE</scope>
    <source>
        <strain evidence="5">PS3-36</strain>
    </source>
</reference>
<name>A0AA90QUJ4_9BACI</name>
<dbReference type="InterPro" id="IPR005754">
    <property type="entry name" value="Sortase"/>
</dbReference>
<evidence type="ECO:0000256" key="4">
    <source>
        <dbReference type="SAM" id="Phobius"/>
    </source>
</evidence>
<dbReference type="InterPro" id="IPR053525">
    <property type="entry name" value="Sortase_D"/>
</dbReference>
<dbReference type="RefSeq" id="WP_308913928.1">
    <property type="nucleotide sequence ID" value="NZ_JAVGVR010000001.1"/>
</dbReference>
<evidence type="ECO:0000256" key="1">
    <source>
        <dbReference type="ARBA" id="ARBA00022801"/>
    </source>
</evidence>
<dbReference type="InterPro" id="IPR023365">
    <property type="entry name" value="Sortase_dom-sf"/>
</dbReference>
<dbReference type="NCBIfam" id="TIGR01076">
    <property type="entry name" value="sortase_fam"/>
    <property type="match status" value="1"/>
</dbReference>
<keyword evidence="4" id="KW-0472">Membrane</keyword>
<protein>
    <submittedName>
        <fullName evidence="5">Class D sortase</fullName>
    </submittedName>
</protein>
<dbReference type="InterPro" id="IPR041999">
    <property type="entry name" value="Sortase_D_1"/>
</dbReference>
<dbReference type="AlphaFoldDB" id="A0AA90QUJ4"/>
<dbReference type="NCBIfam" id="NF033746">
    <property type="entry name" value="class_D_sortase"/>
    <property type="match status" value="1"/>
</dbReference>
<accession>A0AA90QUJ4</accession>
<proteinExistence type="predicted"/>
<dbReference type="EMBL" id="JAVGVR010000001">
    <property type="protein sequence ID" value="MDQ6599860.1"/>
    <property type="molecule type" value="Genomic_DNA"/>
</dbReference>
<feature type="active site" description="Acyl-thioester intermediate" evidence="2">
    <location>
        <position position="180"/>
    </location>
</feature>
<keyword evidence="4" id="KW-0812">Transmembrane</keyword>
<evidence type="ECO:0000256" key="2">
    <source>
        <dbReference type="PIRSR" id="PIRSR605754-1"/>
    </source>
</evidence>
<evidence type="ECO:0000256" key="3">
    <source>
        <dbReference type="SAM" id="MobiDB-lite"/>
    </source>
</evidence>
<comment type="caution">
    <text evidence="5">The sequence shown here is derived from an EMBL/GenBank/DDBJ whole genome shotgun (WGS) entry which is preliminary data.</text>
</comment>
<dbReference type="Gene3D" id="2.40.260.10">
    <property type="entry name" value="Sortase"/>
    <property type="match status" value="1"/>
</dbReference>
<feature type="compositionally biased region" description="Polar residues" evidence="3">
    <location>
        <begin position="43"/>
        <end position="52"/>
    </location>
</feature>
<dbReference type="CDD" id="cd05828">
    <property type="entry name" value="Sortase_D_1"/>
    <property type="match status" value="1"/>
</dbReference>
<keyword evidence="1" id="KW-0378">Hydrolase</keyword>
<gene>
    <name evidence="5" type="ORF">RCG21_26545</name>
</gene>
<dbReference type="Pfam" id="PF04203">
    <property type="entry name" value="Sortase"/>
    <property type="match status" value="1"/>
</dbReference>
<feature type="region of interest" description="Disordered" evidence="3">
    <location>
        <begin position="42"/>
        <end position="69"/>
    </location>
</feature>
<organism evidence="5 6">
    <name type="scientific">Bacillus salipaludis</name>
    <dbReference type="NCBI Taxonomy" id="2547811"/>
    <lineage>
        <taxon>Bacteria</taxon>
        <taxon>Bacillati</taxon>
        <taxon>Bacillota</taxon>
        <taxon>Bacilli</taxon>
        <taxon>Bacillales</taxon>
        <taxon>Bacillaceae</taxon>
        <taxon>Bacillus</taxon>
    </lineage>
</organism>
<keyword evidence="6" id="KW-1185">Reference proteome</keyword>
<feature type="transmembrane region" description="Helical" evidence="4">
    <location>
        <begin position="7"/>
        <end position="25"/>
    </location>
</feature>
<keyword evidence="4" id="KW-1133">Transmembrane helix</keyword>
<dbReference type="Proteomes" id="UP001178888">
    <property type="component" value="Unassembled WGS sequence"/>
</dbReference>
<dbReference type="SUPFAM" id="SSF63817">
    <property type="entry name" value="Sortase"/>
    <property type="match status" value="1"/>
</dbReference>
<sequence>MKSKIPLLFVLVGLILIGIGVWQFIDVKMQTKASLKEAKEIVSEQQPIDSNQKPNEKNKPKASKKSKAPKIGDTIGLLSIPKISAELPIVEGTDPDDLAKGVGHYKGSYMPGNHGQIVLSGHRDTVFHHLGELKKGDTLKVNDSKGNFEYEITHMKIVKADDTSIITLQNKHEELILTTCYPFSYVGNAPKRYIIYAKPKS</sequence>
<dbReference type="GO" id="GO:0016787">
    <property type="term" value="F:hydrolase activity"/>
    <property type="evidence" value="ECO:0007669"/>
    <property type="project" value="UniProtKB-KW"/>
</dbReference>
<evidence type="ECO:0000313" key="6">
    <source>
        <dbReference type="Proteomes" id="UP001178888"/>
    </source>
</evidence>
<feature type="active site" description="Proton donor/acceptor" evidence="2">
    <location>
        <position position="122"/>
    </location>
</feature>